<dbReference type="PANTHER" id="PTHR11360:SF316">
    <property type="entry name" value="MONOCARBOXYLATE TRANSPORTER 12-LIKE"/>
    <property type="match status" value="1"/>
</dbReference>
<dbReference type="InterPro" id="IPR050327">
    <property type="entry name" value="Proton-linked_MCT"/>
</dbReference>
<feature type="domain" description="Major facilitator superfamily (MFS) profile" evidence="4">
    <location>
        <begin position="331"/>
        <end position="549"/>
    </location>
</feature>
<keyword evidence="6" id="KW-1185">Reference proteome</keyword>
<dbReference type="Gene3D" id="1.20.1250.20">
    <property type="entry name" value="MFS general substrate transporter like domains"/>
    <property type="match status" value="2"/>
</dbReference>
<gene>
    <name evidence="5" type="primary">SLC16A12</name>
    <name evidence="5" type="ORF">BLAG_LOCUS13936</name>
</gene>
<evidence type="ECO:0000313" key="5">
    <source>
        <dbReference type="EMBL" id="CAH1254583.1"/>
    </source>
</evidence>
<evidence type="ECO:0000256" key="2">
    <source>
        <dbReference type="SAM" id="MobiDB-lite"/>
    </source>
</evidence>
<dbReference type="Pfam" id="PF07690">
    <property type="entry name" value="MFS_1"/>
    <property type="match status" value="1"/>
</dbReference>
<feature type="region of interest" description="Disordered" evidence="2">
    <location>
        <begin position="296"/>
        <end position="320"/>
    </location>
</feature>
<name>A0A8J9ZH59_BRALA</name>
<feature type="compositionally biased region" description="Basic residues" evidence="2">
    <location>
        <begin position="29"/>
        <end position="40"/>
    </location>
</feature>
<feature type="transmembrane region" description="Helical" evidence="3">
    <location>
        <begin position="480"/>
        <end position="502"/>
    </location>
</feature>
<evidence type="ECO:0000256" key="3">
    <source>
        <dbReference type="SAM" id="Phobius"/>
    </source>
</evidence>
<dbReference type="GO" id="GO:0016020">
    <property type="term" value="C:membrane"/>
    <property type="evidence" value="ECO:0007669"/>
    <property type="project" value="UniProtKB-SubCell"/>
</dbReference>
<dbReference type="EMBL" id="OV696687">
    <property type="protein sequence ID" value="CAH1254583.1"/>
    <property type="molecule type" value="Genomic_DNA"/>
</dbReference>
<keyword evidence="3" id="KW-1133">Transmembrane helix</keyword>
<feature type="transmembrane region" description="Helical" evidence="3">
    <location>
        <begin position="129"/>
        <end position="148"/>
    </location>
</feature>
<reference evidence="5" key="1">
    <citation type="submission" date="2022-01" db="EMBL/GenBank/DDBJ databases">
        <authorList>
            <person name="Braso-Vives M."/>
        </authorList>
    </citation>
    <scope>NUCLEOTIDE SEQUENCE</scope>
</reference>
<feature type="transmembrane region" description="Helical" evidence="3">
    <location>
        <begin position="187"/>
        <end position="207"/>
    </location>
</feature>
<dbReference type="PROSITE" id="PS50850">
    <property type="entry name" value="MFS"/>
    <property type="match status" value="1"/>
</dbReference>
<organism evidence="5 6">
    <name type="scientific">Branchiostoma lanceolatum</name>
    <name type="common">Common lancelet</name>
    <name type="synonym">Amphioxus lanceolatum</name>
    <dbReference type="NCBI Taxonomy" id="7740"/>
    <lineage>
        <taxon>Eukaryota</taxon>
        <taxon>Metazoa</taxon>
        <taxon>Chordata</taxon>
        <taxon>Cephalochordata</taxon>
        <taxon>Leptocardii</taxon>
        <taxon>Amphioxiformes</taxon>
        <taxon>Branchiostomatidae</taxon>
        <taxon>Branchiostoma</taxon>
    </lineage>
</organism>
<sequence length="549" mass="59786">MEALTIIPEETAAPKHHALLVPRPSPVRKQTRPKPRKTNNIRKDEDEKAERTKVPDGGRGWAVVFAAFVIETCGFGGFSRAAGVFYAALTEEFSATELEVSWAISILSALAYGGGLFSSMLYKRFGARPLVFIGGIVSSLGFFTSSYVNNVYELYVTMGVVVGTGWGLAYNPALVAVGQNFDKKRHLAYGVVLAGTGVGGFAFSPLFQYLISLYGWRKVLQIYAGMNLSHCAAALLLESPSRSTNISKNNRTSRFQLLEEGRDKNLPASHTSKRDIPENNSVVSLTTFGQESQETEALSLCPQQQQKRRRSSSIKLPSSLKFKRRPRSSSIFMNLYTTERSRIFDFSLLRHPPFLVLCACVVANEMSYLVAPTQMVPRALSLQTPKTQASFLPSVLSITDLIGRLLSGLVSKVPGCTRAVQYAVFCMLWSASSLAISLGVTYPQMAALAGVYGLFNGLVRPLTTALVADVVGAERIESGLGLVMLCQGVGSVVGLPISGALYDMTGKYFPSFLFAGGAIFLSGVFLLCAVVIEDRRKRRNSELLISEQK</sequence>
<keyword evidence="3" id="KW-0472">Membrane</keyword>
<feature type="compositionally biased region" description="Basic and acidic residues" evidence="2">
    <location>
        <begin position="41"/>
        <end position="54"/>
    </location>
</feature>
<comment type="subcellular location">
    <subcellularLocation>
        <location evidence="1">Membrane</location>
        <topology evidence="1">Multi-pass membrane protein</topology>
    </subcellularLocation>
</comment>
<keyword evidence="3" id="KW-0812">Transmembrane</keyword>
<accession>A0A8J9ZH59</accession>
<evidence type="ECO:0000259" key="4">
    <source>
        <dbReference type="PROSITE" id="PS50850"/>
    </source>
</evidence>
<feature type="transmembrane region" description="Helical" evidence="3">
    <location>
        <begin position="100"/>
        <end position="122"/>
    </location>
</feature>
<feature type="transmembrane region" description="Helical" evidence="3">
    <location>
        <begin position="446"/>
        <end position="468"/>
    </location>
</feature>
<feature type="region of interest" description="Disordered" evidence="2">
    <location>
        <begin position="1"/>
        <end position="54"/>
    </location>
</feature>
<protein>
    <submittedName>
        <fullName evidence="5">SLC16A12 protein</fullName>
    </submittedName>
</protein>
<dbReference type="Proteomes" id="UP000838412">
    <property type="component" value="Chromosome 2"/>
</dbReference>
<dbReference type="AlphaFoldDB" id="A0A8J9ZH59"/>
<dbReference type="InterPro" id="IPR020846">
    <property type="entry name" value="MFS_dom"/>
</dbReference>
<feature type="transmembrane region" description="Helical" evidence="3">
    <location>
        <begin position="508"/>
        <end position="532"/>
    </location>
</feature>
<dbReference type="InterPro" id="IPR036259">
    <property type="entry name" value="MFS_trans_sf"/>
</dbReference>
<dbReference type="FunFam" id="1.20.1250.20:FF:001172">
    <property type="entry name" value="Uncharacterized protein"/>
    <property type="match status" value="1"/>
</dbReference>
<dbReference type="SUPFAM" id="SSF103473">
    <property type="entry name" value="MFS general substrate transporter"/>
    <property type="match status" value="1"/>
</dbReference>
<dbReference type="OrthoDB" id="6499973at2759"/>
<evidence type="ECO:0000313" key="6">
    <source>
        <dbReference type="Proteomes" id="UP000838412"/>
    </source>
</evidence>
<proteinExistence type="predicted"/>
<feature type="transmembrane region" description="Helical" evidence="3">
    <location>
        <begin position="61"/>
        <end position="88"/>
    </location>
</feature>
<feature type="transmembrane region" description="Helical" evidence="3">
    <location>
        <begin position="154"/>
        <end position="175"/>
    </location>
</feature>
<dbReference type="GO" id="GO:0008028">
    <property type="term" value="F:monocarboxylic acid transmembrane transporter activity"/>
    <property type="evidence" value="ECO:0007669"/>
    <property type="project" value="TreeGrafter"/>
</dbReference>
<evidence type="ECO:0000256" key="1">
    <source>
        <dbReference type="ARBA" id="ARBA00004141"/>
    </source>
</evidence>
<dbReference type="CDD" id="cd17352">
    <property type="entry name" value="MFS_MCT_SLC16"/>
    <property type="match status" value="1"/>
</dbReference>
<dbReference type="InterPro" id="IPR011701">
    <property type="entry name" value="MFS"/>
</dbReference>
<dbReference type="PANTHER" id="PTHR11360">
    <property type="entry name" value="MONOCARBOXYLATE TRANSPORTER"/>
    <property type="match status" value="1"/>
</dbReference>